<dbReference type="Proteomes" id="UP001589693">
    <property type="component" value="Unassembled WGS sequence"/>
</dbReference>
<name>A0ABV6A3L9_9PSEU</name>
<sequence length="406" mass="42825">MTDADSPSGEHRPRLRAWGYLFGGMFVGLAALAVVVGLMACVVFLVTVPLLPKVARLARRLAAFERERTGRFLGTAIPPPPKPEGADPFTELSSPPSRRDLGWLGIQASLGTLTGAIAVGSPAGFVQNVVYGVIWPYFPGITTTVAMPVESWGDAWLAWLTALAYGLMGVLLVPPLARWYSRLSAARLAPPRLTLVERLAEVTATRAAALEAHGTELRRIERGLHDGTQNRLVAVVMHLGMAERALRRNPDAALPLVLTAQNAATDALTELREVVRSIYPPVLADRGLEGAVTSLAAHCAIPCTLGVGELPRVPAAVEAAAYFVIAEALTNAVKHSGAKQITVGLRAQDRMLVVEVTDDGTGGADEGLGSGLLGIRRRVDAFDGTTEVSSPRGGPTVVRVAIPTGA</sequence>
<keyword evidence="4" id="KW-0808">Transferase</keyword>
<dbReference type="EC" id="2.7.13.3" evidence="2"/>
<comment type="caution">
    <text evidence="12">The sequence shown here is derived from an EMBL/GenBank/DDBJ whole genome shotgun (WGS) entry which is preliminary data.</text>
</comment>
<evidence type="ECO:0000256" key="8">
    <source>
        <dbReference type="ARBA" id="ARBA00023012"/>
    </source>
</evidence>
<dbReference type="CDD" id="cd16917">
    <property type="entry name" value="HATPase_UhpB-NarQ-NarX-like"/>
    <property type="match status" value="1"/>
</dbReference>
<evidence type="ECO:0000256" key="10">
    <source>
        <dbReference type="SAM" id="Phobius"/>
    </source>
</evidence>
<accession>A0ABV6A3L9</accession>
<evidence type="ECO:0000256" key="4">
    <source>
        <dbReference type="ARBA" id="ARBA00022679"/>
    </source>
</evidence>
<keyword evidence="13" id="KW-1185">Reference proteome</keyword>
<keyword evidence="3" id="KW-0597">Phosphoprotein</keyword>
<keyword evidence="8" id="KW-0902">Two-component regulatory system</keyword>
<dbReference type="Pfam" id="PF07730">
    <property type="entry name" value="HisKA_3"/>
    <property type="match status" value="1"/>
</dbReference>
<feature type="domain" description="Histidine kinase/HSP90-like ATPase" evidence="11">
    <location>
        <begin position="316"/>
        <end position="406"/>
    </location>
</feature>
<dbReference type="SUPFAM" id="SSF55874">
    <property type="entry name" value="ATPase domain of HSP90 chaperone/DNA topoisomerase II/histidine kinase"/>
    <property type="match status" value="1"/>
</dbReference>
<keyword evidence="10" id="KW-1133">Transmembrane helix</keyword>
<proteinExistence type="predicted"/>
<dbReference type="InterPro" id="IPR050482">
    <property type="entry name" value="Sensor_HK_TwoCompSys"/>
</dbReference>
<dbReference type="Pfam" id="PF02518">
    <property type="entry name" value="HATPase_c"/>
    <property type="match status" value="1"/>
</dbReference>
<evidence type="ECO:0000256" key="7">
    <source>
        <dbReference type="ARBA" id="ARBA00022840"/>
    </source>
</evidence>
<evidence type="ECO:0000256" key="5">
    <source>
        <dbReference type="ARBA" id="ARBA00022741"/>
    </source>
</evidence>
<dbReference type="EMBL" id="JBHLZU010000023">
    <property type="protein sequence ID" value="MFB9907736.1"/>
    <property type="molecule type" value="Genomic_DNA"/>
</dbReference>
<dbReference type="InterPro" id="IPR036890">
    <property type="entry name" value="HATPase_C_sf"/>
</dbReference>
<keyword evidence="6 12" id="KW-0418">Kinase</keyword>
<keyword evidence="10" id="KW-0472">Membrane</keyword>
<dbReference type="InterPro" id="IPR025828">
    <property type="entry name" value="Put_sensor_dom"/>
</dbReference>
<keyword evidence="7" id="KW-0067">ATP-binding</keyword>
<evidence type="ECO:0000256" key="3">
    <source>
        <dbReference type="ARBA" id="ARBA00022553"/>
    </source>
</evidence>
<dbReference type="InterPro" id="IPR003594">
    <property type="entry name" value="HATPase_dom"/>
</dbReference>
<comment type="catalytic activity">
    <reaction evidence="1">
        <text>ATP + protein L-histidine = ADP + protein N-phospho-L-histidine.</text>
        <dbReference type="EC" id="2.7.13.3"/>
    </reaction>
</comment>
<dbReference type="PANTHER" id="PTHR24421">
    <property type="entry name" value="NITRATE/NITRITE SENSOR PROTEIN NARX-RELATED"/>
    <property type="match status" value="1"/>
</dbReference>
<keyword evidence="10" id="KW-0812">Transmembrane</keyword>
<keyword evidence="5" id="KW-0547">Nucleotide-binding</keyword>
<dbReference type="RefSeq" id="WP_377858426.1">
    <property type="nucleotide sequence ID" value="NZ_JBHLZU010000023.1"/>
</dbReference>
<dbReference type="Gene3D" id="1.20.5.1930">
    <property type="match status" value="1"/>
</dbReference>
<reference evidence="12 13" key="1">
    <citation type="submission" date="2024-09" db="EMBL/GenBank/DDBJ databases">
        <authorList>
            <person name="Sun Q."/>
            <person name="Mori K."/>
        </authorList>
    </citation>
    <scope>NUCLEOTIDE SEQUENCE [LARGE SCALE GENOMIC DNA]</scope>
    <source>
        <strain evidence="12 13">TBRC 7907</strain>
    </source>
</reference>
<dbReference type="SMART" id="SM00387">
    <property type="entry name" value="HATPase_c"/>
    <property type="match status" value="1"/>
</dbReference>
<organism evidence="12 13">
    <name type="scientific">Allokutzneria oryzae</name>
    <dbReference type="NCBI Taxonomy" id="1378989"/>
    <lineage>
        <taxon>Bacteria</taxon>
        <taxon>Bacillati</taxon>
        <taxon>Actinomycetota</taxon>
        <taxon>Actinomycetes</taxon>
        <taxon>Pseudonocardiales</taxon>
        <taxon>Pseudonocardiaceae</taxon>
        <taxon>Allokutzneria</taxon>
    </lineage>
</organism>
<evidence type="ECO:0000256" key="9">
    <source>
        <dbReference type="SAM" id="MobiDB-lite"/>
    </source>
</evidence>
<evidence type="ECO:0000313" key="12">
    <source>
        <dbReference type="EMBL" id="MFB9907736.1"/>
    </source>
</evidence>
<feature type="transmembrane region" description="Helical" evidence="10">
    <location>
        <begin position="156"/>
        <end position="177"/>
    </location>
</feature>
<evidence type="ECO:0000259" key="11">
    <source>
        <dbReference type="SMART" id="SM00387"/>
    </source>
</evidence>
<evidence type="ECO:0000313" key="13">
    <source>
        <dbReference type="Proteomes" id="UP001589693"/>
    </source>
</evidence>
<dbReference type="PANTHER" id="PTHR24421:SF10">
    <property type="entry name" value="NITRATE_NITRITE SENSOR PROTEIN NARQ"/>
    <property type="match status" value="1"/>
</dbReference>
<evidence type="ECO:0000256" key="1">
    <source>
        <dbReference type="ARBA" id="ARBA00000085"/>
    </source>
</evidence>
<dbReference type="InterPro" id="IPR011712">
    <property type="entry name" value="Sig_transdc_His_kin_sub3_dim/P"/>
</dbReference>
<gene>
    <name evidence="12" type="ORF">ACFFQA_27695</name>
</gene>
<feature type="region of interest" description="Disordered" evidence="9">
    <location>
        <begin position="74"/>
        <end position="94"/>
    </location>
</feature>
<protein>
    <recommendedName>
        <fullName evidence="2">histidine kinase</fullName>
        <ecNumber evidence="2">2.7.13.3</ecNumber>
    </recommendedName>
</protein>
<evidence type="ECO:0000256" key="6">
    <source>
        <dbReference type="ARBA" id="ARBA00022777"/>
    </source>
</evidence>
<dbReference type="Pfam" id="PF13796">
    <property type="entry name" value="Sensor"/>
    <property type="match status" value="1"/>
</dbReference>
<evidence type="ECO:0000256" key="2">
    <source>
        <dbReference type="ARBA" id="ARBA00012438"/>
    </source>
</evidence>
<dbReference type="Gene3D" id="3.30.565.10">
    <property type="entry name" value="Histidine kinase-like ATPase, C-terminal domain"/>
    <property type="match status" value="1"/>
</dbReference>
<feature type="transmembrane region" description="Helical" evidence="10">
    <location>
        <begin position="20"/>
        <end position="51"/>
    </location>
</feature>
<dbReference type="GO" id="GO:0016301">
    <property type="term" value="F:kinase activity"/>
    <property type="evidence" value="ECO:0007669"/>
    <property type="project" value="UniProtKB-KW"/>
</dbReference>